<name>A0AAD7DAR6_MYCRO</name>
<comment type="caution">
    <text evidence="2">The sequence shown here is derived from an EMBL/GenBank/DDBJ whole genome shotgun (WGS) entry which is preliminary data.</text>
</comment>
<evidence type="ECO:0000256" key="1">
    <source>
        <dbReference type="SAM" id="MobiDB-lite"/>
    </source>
</evidence>
<evidence type="ECO:0000313" key="2">
    <source>
        <dbReference type="EMBL" id="KAJ7686902.1"/>
    </source>
</evidence>
<accession>A0AAD7DAR6</accession>
<feature type="compositionally biased region" description="Basic residues" evidence="1">
    <location>
        <begin position="507"/>
        <end position="516"/>
    </location>
</feature>
<feature type="compositionally biased region" description="Basic and acidic residues" evidence="1">
    <location>
        <begin position="60"/>
        <end position="82"/>
    </location>
</feature>
<feature type="region of interest" description="Disordered" evidence="1">
    <location>
        <begin position="107"/>
        <end position="138"/>
    </location>
</feature>
<feature type="region of interest" description="Disordered" evidence="1">
    <location>
        <begin position="507"/>
        <end position="535"/>
    </location>
</feature>
<reference evidence="2" key="1">
    <citation type="submission" date="2023-03" db="EMBL/GenBank/DDBJ databases">
        <title>Massive genome expansion in bonnet fungi (Mycena s.s.) driven by repeated elements and novel gene families across ecological guilds.</title>
        <authorList>
            <consortium name="Lawrence Berkeley National Laboratory"/>
            <person name="Harder C.B."/>
            <person name="Miyauchi S."/>
            <person name="Viragh M."/>
            <person name="Kuo A."/>
            <person name="Thoen E."/>
            <person name="Andreopoulos B."/>
            <person name="Lu D."/>
            <person name="Skrede I."/>
            <person name="Drula E."/>
            <person name="Henrissat B."/>
            <person name="Morin E."/>
            <person name="Kohler A."/>
            <person name="Barry K."/>
            <person name="LaButti K."/>
            <person name="Morin E."/>
            <person name="Salamov A."/>
            <person name="Lipzen A."/>
            <person name="Mereny Z."/>
            <person name="Hegedus B."/>
            <person name="Baldrian P."/>
            <person name="Stursova M."/>
            <person name="Weitz H."/>
            <person name="Taylor A."/>
            <person name="Grigoriev I.V."/>
            <person name="Nagy L.G."/>
            <person name="Martin F."/>
            <person name="Kauserud H."/>
        </authorList>
    </citation>
    <scope>NUCLEOTIDE SEQUENCE</scope>
    <source>
        <strain evidence="2">CBHHK067</strain>
    </source>
</reference>
<dbReference type="AlphaFoldDB" id="A0AAD7DAR6"/>
<dbReference type="EMBL" id="JARKIE010000092">
    <property type="protein sequence ID" value="KAJ7686902.1"/>
    <property type="molecule type" value="Genomic_DNA"/>
</dbReference>
<dbReference type="Proteomes" id="UP001221757">
    <property type="component" value="Unassembled WGS sequence"/>
</dbReference>
<evidence type="ECO:0000313" key="3">
    <source>
        <dbReference type="Proteomes" id="UP001221757"/>
    </source>
</evidence>
<protein>
    <submittedName>
        <fullName evidence="2">Uncharacterized protein</fullName>
    </submittedName>
</protein>
<gene>
    <name evidence="2" type="ORF">B0H17DRAFT_1136572</name>
</gene>
<keyword evidence="3" id="KW-1185">Reference proteome</keyword>
<proteinExistence type="predicted"/>
<sequence length="535" mass="57765">MLWSATKQSGFFLMTGTSISSHYVVDAKQTPNASQRANTTPSASPQHHPNKLQRRNSGADVDRPADPNTDPRETPRVRKLYKDRDPISIDALVLAGASTLNTTTAATFTPESSDDETDVPSAPSFSPPPHSPTHSDTSMDDAPLVILFSLPSKKDLAAHKPACVADNPYFKFQADEEGNAPYKQLNNIDTPTHYVLTPRAERHWAASYTEAFVEKTGNHLIGIIANGGNHIRNTLFDTPFVDQIRKAIRVRAPIGNIEFGSPISVSILIENDIGASGVLAQATYGVHPALRFWVQEYKPEDAKWVIGQHDLVGSPGDDTAAIEAQACAGLVHEGFNNTDTYREVEQTTQALGGASPKRIFDALNTMHAQYIPHPTLPIMVYYMKPISKVLEVQERVAWALRRLKFTSGEYGFRPRSKGMCAVQERATPNLPNVIPGDSTHAGWWGSAAQLSELAPDHPLYPTDGGNNNNRLSGTASCGGGHHRGGGRGGYHGGGYCGGGYFNKHGGHGRRGGHNGRRGGSGRGNSRACGYGRGGY</sequence>
<feature type="compositionally biased region" description="Polar residues" evidence="1">
    <location>
        <begin position="29"/>
        <end position="47"/>
    </location>
</feature>
<organism evidence="2 3">
    <name type="scientific">Mycena rosella</name>
    <name type="common">Pink bonnet</name>
    <name type="synonym">Agaricus rosellus</name>
    <dbReference type="NCBI Taxonomy" id="1033263"/>
    <lineage>
        <taxon>Eukaryota</taxon>
        <taxon>Fungi</taxon>
        <taxon>Dikarya</taxon>
        <taxon>Basidiomycota</taxon>
        <taxon>Agaricomycotina</taxon>
        <taxon>Agaricomycetes</taxon>
        <taxon>Agaricomycetidae</taxon>
        <taxon>Agaricales</taxon>
        <taxon>Marasmiineae</taxon>
        <taxon>Mycenaceae</taxon>
        <taxon>Mycena</taxon>
    </lineage>
</organism>
<feature type="region of interest" description="Disordered" evidence="1">
    <location>
        <begin position="27"/>
        <end position="82"/>
    </location>
</feature>